<evidence type="ECO:0000259" key="2">
    <source>
        <dbReference type="PROSITE" id="PS51020"/>
    </source>
</evidence>
<dbReference type="PATRIC" id="fig|698738.3.peg.1624"/>
<name>R4YM38_OLEAN</name>
<dbReference type="InterPro" id="IPR038678">
    <property type="entry name" value="Spondin_N_sf"/>
</dbReference>
<dbReference type="KEGG" id="oai:OLEAN_C15690"/>
<feature type="domain" description="Spondin" evidence="2">
    <location>
        <begin position="20"/>
        <end position="213"/>
    </location>
</feature>
<sequence length="246" mass="25382">MKYLNRKAGTLAIALFSASLLSACGGGSSSSNNDVVAGIETKTASYEIAVTNLTSNQPLSPLLAQLHRSDYRAWVIGTSASEGLELLAEGGDNNTLLNAPSSHVYSAVSGVGAVAPGAGSIFSIAADVNSEMSSDLKLTLISMLVNTNDAFVGKTGIDLSSLDVGETVKHYLPIYDSGTEANSELQGTIPGPADGGEGFNMARDDVDYVARHPGIVGIDHGYTESVLNSTHGFDSPAAVLTITRTE</sequence>
<dbReference type="NCBIfam" id="NF038123">
    <property type="entry name" value="NF038123_dom"/>
    <property type="match status" value="1"/>
</dbReference>
<evidence type="ECO:0000313" key="3">
    <source>
        <dbReference type="EMBL" id="CCK75745.1"/>
    </source>
</evidence>
<dbReference type="HOGENOM" id="CLU_097554_0_0_6"/>
<evidence type="ECO:0000256" key="1">
    <source>
        <dbReference type="SAM" id="SignalP"/>
    </source>
</evidence>
<dbReference type="STRING" id="698738.OLEAN_C15690"/>
<reference evidence="3 4" key="1">
    <citation type="journal article" date="2013" name="Nat. Commun.">
        <title>Genome sequence and functional genomic analysis of the oil-degrading bacterium Oleispira antarctica.</title>
        <authorList>
            <person name="Kube M."/>
            <person name="Chernikova T.N."/>
            <person name="Al-Ramahi Y."/>
            <person name="Beloqui A."/>
            <person name="Lopez-Cortez N."/>
            <person name="Guazzaroni M.E."/>
            <person name="Heipieper H.J."/>
            <person name="Klages S."/>
            <person name="Kotsyurbenko O.R."/>
            <person name="Langer I."/>
            <person name="Nechitaylo T.Y."/>
            <person name="Lunsdorf H."/>
            <person name="Fernandez M."/>
            <person name="Juarez S."/>
            <person name="Ciordia S."/>
            <person name="Singer A."/>
            <person name="Kagan O."/>
            <person name="Egorova O."/>
            <person name="Petit P.A."/>
            <person name="Stogios P."/>
            <person name="Kim Y."/>
            <person name="Tchigvintsev A."/>
            <person name="Flick R."/>
            <person name="Denaro R."/>
            <person name="Genovese M."/>
            <person name="Albar J.P."/>
            <person name="Reva O.N."/>
            <person name="Martinez-Gomariz M."/>
            <person name="Tran H."/>
            <person name="Ferrer M."/>
            <person name="Savchenko A."/>
            <person name="Yakunin A.F."/>
            <person name="Yakimov M.M."/>
            <person name="Golyshina O.V."/>
            <person name="Reinhardt R."/>
            <person name="Golyshin P.N."/>
        </authorList>
    </citation>
    <scope>NUCLEOTIDE SEQUENCE [LARGE SCALE GENOMIC DNA]</scope>
</reference>
<dbReference type="Proteomes" id="UP000032749">
    <property type="component" value="Chromosome"/>
</dbReference>
<accession>R4YM38</accession>
<feature type="signal peptide" evidence="1">
    <location>
        <begin position="1"/>
        <end position="23"/>
    </location>
</feature>
<proteinExistence type="predicted"/>
<dbReference type="AlphaFoldDB" id="R4YM38"/>
<organism evidence="3 4">
    <name type="scientific">Oleispira antarctica RB-8</name>
    <dbReference type="NCBI Taxonomy" id="698738"/>
    <lineage>
        <taxon>Bacteria</taxon>
        <taxon>Pseudomonadati</taxon>
        <taxon>Pseudomonadota</taxon>
        <taxon>Gammaproteobacteria</taxon>
        <taxon>Oceanospirillales</taxon>
        <taxon>Oceanospirillaceae</taxon>
        <taxon>Oleispira</taxon>
    </lineage>
</organism>
<dbReference type="PROSITE" id="PS51257">
    <property type="entry name" value="PROKAR_LIPOPROTEIN"/>
    <property type="match status" value="1"/>
</dbReference>
<dbReference type="InterPro" id="IPR009465">
    <property type="entry name" value="Spondin_N"/>
</dbReference>
<gene>
    <name evidence="3" type="ORF">OLEAN_C15690</name>
</gene>
<feature type="chain" id="PRO_5004374305" description="Spondin domain-containing protein" evidence="1">
    <location>
        <begin position="24"/>
        <end position="246"/>
    </location>
</feature>
<keyword evidence="4" id="KW-1185">Reference proteome</keyword>
<dbReference type="OrthoDB" id="5188840at2"/>
<keyword evidence="1" id="KW-0732">Signal</keyword>
<protein>
    <recommendedName>
        <fullName evidence="2">Spondin domain-containing protein</fullName>
    </recommendedName>
</protein>
<dbReference type="PROSITE" id="PS51020">
    <property type="entry name" value="SPONDIN"/>
    <property type="match status" value="1"/>
</dbReference>
<dbReference type="EMBL" id="FO203512">
    <property type="protein sequence ID" value="CCK75745.1"/>
    <property type="molecule type" value="Genomic_DNA"/>
</dbReference>
<dbReference type="Gene3D" id="2.60.40.2130">
    <property type="entry name" value="F-spondin domain"/>
    <property type="match status" value="1"/>
</dbReference>
<evidence type="ECO:0000313" key="4">
    <source>
        <dbReference type="Proteomes" id="UP000032749"/>
    </source>
</evidence>
<dbReference type="Pfam" id="PF06468">
    <property type="entry name" value="Spond_N"/>
    <property type="match status" value="1"/>
</dbReference>